<feature type="transmembrane region" description="Helical" evidence="5">
    <location>
        <begin position="86"/>
        <end position="109"/>
    </location>
</feature>
<evidence type="ECO:0000256" key="3">
    <source>
        <dbReference type="ARBA" id="ARBA00022553"/>
    </source>
</evidence>
<dbReference type="InterPro" id="IPR005467">
    <property type="entry name" value="His_kinase_dom"/>
</dbReference>
<dbReference type="GO" id="GO:0005524">
    <property type="term" value="F:ATP binding"/>
    <property type="evidence" value="ECO:0007669"/>
    <property type="project" value="UniProtKB-KW"/>
</dbReference>
<evidence type="ECO:0000313" key="10">
    <source>
        <dbReference type="Proteomes" id="UP001165263"/>
    </source>
</evidence>
<dbReference type="InterPro" id="IPR003594">
    <property type="entry name" value="HATPase_dom"/>
</dbReference>
<comment type="caution">
    <text evidence="9">The sequence shown here is derived from an EMBL/GenBank/DDBJ whole genome shotgun (WGS) entry which is preliminary data.</text>
</comment>
<dbReference type="SMART" id="SM00448">
    <property type="entry name" value="REC"/>
    <property type="match status" value="1"/>
</dbReference>
<dbReference type="Proteomes" id="UP001165263">
    <property type="component" value="Unassembled WGS sequence"/>
</dbReference>
<keyword evidence="10" id="KW-1185">Reference proteome</keyword>
<dbReference type="Pfam" id="PF00072">
    <property type="entry name" value="Response_reg"/>
    <property type="match status" value="1"/>
</dbReference>
<feature type="transmembrane region" description="Helical" evidence="5">
    <location>
        <begin position="20"/>
        <end position="43"/>
    </location>
</feature>
<dbReference type="InterPro" id="IPR005330">
    <property type="entry name" value="MHYT_dom"/>
</dbReference>
<feature type="transmembrane region" description="Helical" evidence="5">
    <location>
        <begin position="154"/>
        <end position="177"/>
    </location>
</feature>
<feature type="domain" description="Histidine kinase" evidence="6">
    <location>
        <begin position="299"/>
        <end position="521"/>
    </location>
</feature>
<name>A0ABT2BX66_9BURK</name>
<evidence type="ECO:0000259" key="8">
    <source>
        <dbReference type="PROSITE" id="PS50924"/>
    </source>
</evidence>
<dbReference type="InterPro" id="IPR036097">
    <property type="entry name" value="HisK_dim/P_sf"/>
</dbReference>
<dbReference type="SUPFAM" id="SSF55874">
    <property type="entry name" value="ATPase domain of HSP90 chaperone/DNA topoisomerase II/histidine kinase"/>
    <property type="match status" value="1"/>
</dbReference>
<dbReference type="SMART" id="SM00387">
    <property type="entry name" value="HATPase_c"/>
    <property type="match status" value="1"/>
</dbReference>
<dbReference type="InterPro" id="IPR003661">
    <property type="entry name" value="HisK_dim/P_dom"/>
</dbReference>
<dbReference type="InterPro" id="IPR036890">
    <property type="entry name" value="HATPase_C_sf"/>
</dbReference>
<reference evidence="9" key="1">
    <citation type="submission" date="2022-08" db="EMBL/GenBank/DDBJ databases">
        <title>Reclassification of Massilia species as members of the genera Telluria, Duganella, Pseudoduganella, Mokoshia gen. nov. and Zemynaea gen. nov. using orthogonal and non-orthogonal genome-based approaches.</title>
        <authorList>
            <person name="Bowman J.P."/>
        </authorList>
    </citation>
    <scope>NUCLEOTIDE SEQUENCE</scope>
    <source>
        <strain evidence="9">LMG 11547</strain>
    </source>
</reference>
<dbReference type="CDD" id="cd16922">
    <property type="entry name" value="HATPase_EvgS-ArcB-TorS-like"/>
    <property type="match status" value="1"/>
</dbReference>
<proteinExistence type="predicted"/>
<dbReference type="InterPro" id="IPR001789">
    <property type="entry name" value="Sig_transdc_resp-reg_receiver"/>
</dbReference>
<gene>
    <name evidence="9" type="ORF">NX786_10295</name>
</gene>
<dbReference type="EMBL" id="JANUHC010000003">
    <property type="protein sequence ID" value="MCS0629722.1"/>
    <property type="molecule type" value="Genomic_DNA"/>
</dbReference>
<dbReference type="PANTHER" id="PTHR43547">
    <property type="entry name" value="TWO-COMPONENT HISTIDINE KINASE"/>
    <property type="match status" value="1"/>
</dbReference>
<dbReference type="Pfam" id="PF00512">
    <property type="entry name" value="HisKA"/>
    <property type="match status" value="1"/>
</dbReference>
<protein>
    <recommendedName>
        <fullName evidence="2">histidine kinase</fullName>
        <ecNumber evidence="2">2.7.13.3</ecNumber>
    </recommendedName>
</protein>
<feature type="transmembrane region" description="Helical" evidence="5">
    <location>
        <begin position="55"/>
        <end position="80"/>
    </location>
</feature>
<dbReference type="SUPFAM" id="SSF52172">
    <property type="entry name" value="CheY-like"/>
    <property type="match status" value="1"/>
</dbReference>
<dbReference type="Pfam" id="PF03707">
    <property type="entry name" value="MHYT"/>
    <property type="match status" value="4"/>
</dbReference>
<feature type="modified residue" description="4-aspartylphosphate" evidence="4">
    <location>
        <position position="597"/>
    </location>
</feature>
<evidence type="ECO:0000256" key="2">
    <source>
        <dbReference type="ARBA" id="ARBA00012438"/>
    </source>
</evidence>
<keyword evidence="5" id="KW-0812">Transmembrane</keyword>
<evidence type="ECO:0000256" key="5">
    <source>
        <dbReference type="PROSITE-ProRule" id="PRU00244"/>
    </source>
</evidence>
<dbReference type="Gene3D" id="1.10.287.130">
    <property type="match status" value="1"/>
</dbReference>
<dbReference type="CDD" id="cd00082">
    <property type="entry name" value="HisKA"/>
    <property type="match status" value="1"/>
</dbReference>
<dbReference type="InterPro" id="IPR004358">
    <property type="entry name" value="Sig_transdc_His_kin-like_C"/>
</dbReference>
<feature type="transmembrane region" description="Helical" evidence="5">
    <location>
        <begin position="189"/>
        <end position="210"/>
    </location>
</feature>
<dbReference type="PROSITE" id="PS50924">
    <property type="entry name" value="MHYT"/>
    <property type="match status" value="1"/>
</dbReference>
<dbReference type="RefSeq" id="WP_259448845.1">
    <property type="nucleotide sequence ID" value="NZ_CP119520.1"/>
</dbReference>
<evidence type="ECO:0000256" key="4">
    <source>
        <dbReference type="PROSITE-ProRule" id="PRU00169"/>
    </source>
</evidence>
<keyword evidence="9" id="KW-0067">ATP-binding</keyword>
<dbReference type="PROSITE" id="PS50109">
    <property type="entry name" value="HIS_KIN"/>
    <property type="match status" value="1"/>
</dbReference>
<dbReference type="PROSITE" id="PS50110">
    <property type="entry name" value="RESPONSE_REGULATORY"/>
    <property type="match status" value="1"/>
</dbReference>
<evidence type="ECO:0000259" key="7">
    <source>
        <dbReference type="PROSITE" id="PS50110"/>
    </source>
</evidence>
<evidence type="ECO:0000256" key="1">
    <source>
        <dbReference type="ARBA" id="ARBA00000085"/>
    </source>
</evidence>
<dbReference type="EC" id="2.7.13.3" evidence="2"/>
<dbReference type="SUPFAM" id="SSF47384">
    <property type="entry name" value="Homodimeric domain of signal transducing histidine kinase"/>
    <property type="match status" value="1"/>
</dbReference>
<organism evidence="9 10">
    <name type="scientific">Telluria mixta</name>
    <dbReference type="NCBI Taxonomy" id="34071"/>
    <lineage>
        <taxon>Bacteria</taxon>
        <taxon>Pseudomonadati</taxon>
        <taxon>Pseudomonadota</taxon>
        <taxon>Betaproteobacteria</taxon>
        <taxon>Burkholderiales</taxon>
        <taxon>Oxalobacteraceae</taxon>
        <taxon>Telluria group</taxon>
        <taxon>Telluria</taxon>
    </lineage>
</organism>
<keyword evidence="5" id="KW-1133">Transmembrane helix</keyword>
<keyword evidence="5" id="KW-0472">Membrane</keyword>
<dbReference type="Gene3D" id="3.40.50.2300">
    <property type="match status" value="1"/>
</dbReference>
<dbReference type="Gene3D" id="3.30.565.10">
    <property type="entry name" value="Histidine kinase-like ATPase, C-terminal domain"/>
    <property type="match status" value="1"/>
</dbReference>
<dbReference type="PANTHER" id="PTHR43547:SF2">
    <property type="entry name" value="HYBRID SIGNAL TRANSDUCTION HISTIDINE KINASE C"/>
    <property type="match status" value="1"/>
</dbReference>
<sequence>MDRSRPPGGMRLADMLTGYYEAPLVLISILVAIVASYSALSLAGRVAESTGRTRFAWTLGGAIAMGSGIWAMHFVGMLAFRLPIPIAFDIPITLVSLVLPIAASGLALWQVSRTNLGPVRLGVSAVIMGVGINAMHYTGMAAMRMQPGIVYDPLLFALSVLIAMGASALALWIAFRLRRSTPDVWVPRIGAAVVMGFAIVGMHYTGMAAANFPADSVCMAARVGVHRDSLATLVVLATFCVLGLALIASVFDARLEANARILAMSQATSAERQQLLERERIARDEAERLSALKDEFLATLSHELRTPLNAILGWAGMLQRGVKDEATLKRALETIERNARAQGKLIDDLLDMSRIISGTVRLDVQTVDPSRIVEAALGTVHPAAAAKMIALRADLGREPGVLPLEVRADPGRLQQVLWNLLANAVKFTPTGGSVQVLLGRDGNDAVIRVIDSGIGIAPDFLPYVFDRFRQEDASISRQHGGLGLGLSIARQLVELHGGTIAVDSAGAHTGTTFTVRLPLARPSAVAVAGAGVRPATQADDLADLSGVRVLVIDDAPDTLDVLEQILSYSGAATMTAPGAGAALALLEREVPDVIVSDVGMPEVDGFELMRRIRRRAATADIPAIALTAFTRQDDRSKALQAGFTDYLAKPVEPAALAAAIRRAVAAAREA</sequence>
<feature type="domain" description="MHYT" evidence="8">
    <location>
        <begin position="20"/>
        <end position="213"/>
    </location>
</feature>
<accession>A0ABT2BX66</accession>
<evidence type="ECO:0000259" key="6">
    <source>
        <dbReference type="PROSITE" id="PS50109"/>
    </source>
</evidence>
<comment type="catalytic activity">
    <reaction evidence="1">
        <text>ATP + protein L-histidine = ADP + protein N-phospho-L-histidine.</text>
        <dbReference type="EC" id="2.7.13.3"/>
    </reaction>
</comment>
<keyword evidence="3 4" id="KW-0597">Phosphoprotein</keyword>
<dbReference type="Pfam" id="PF02518">
    <property type="entry name" value="HATPase_c"/>
    <property type="match status" value="1"/>
</dbReference>
<keyword evidence="9" id="KW-0547">Nucleotide-binding</keyword>
<feature type="domain" description="Response regulatory" evidence="7">
    <location>
        <begin position="548"/>
        <end position="664"/>
    </location>
</feature>
<dbReference type="PRINTS" id="PR00344">
    <property type="entry name" value="BCTRLSENSOR"/>
</dbReference>
<evidence type="ECO:0000313" key="9">
    <source>
        <dbReference type="EMBL" id="MCS0629722.1"/>
    </source>
</evidence>
<dbReference type="SMART" id="SM00388">
    <property type="entry name" value="HisKA"/>
    <property type="match status" value="1"/>
</dbReference>
<feature type="transmembrane region" description="Helical" evidence="5">
    <location>
        <begin position="230"/>
        <end position="251"/>
    </location>
</feature>
<dbReference type="InterPro" id="IPR011006">
    <property type="entry name" value="CheY-like_superfamily"/>
</dbReference>
<feature type="transmembrane region" description="Helical" evidence="5">
    <location>
        <begin position="121"/>
        <end position="142"/>
    </location>
</feature>